<dbReference type="GO" id="GO:0003941">
    <property type="term" value="F:L-serine ammonia-lyase activity"/>
    <property type="evidence" value="ECO:0007669"/>
    <property type="project" value="TreeGrafter"/>
</dbReference>
<dbReference type="CDD" id="cd04886">
    <property type="entry name" value="ACT_ThrD-II-like"/>
    <property type="match status" value="1"/>
</dbReference>
<dbReference type="NCBIfam" id="TIGR01127">
    <property type="entry name" value="ilvA_1Cterm"/>
    <property type="match status" value="1"/>
</dbReference>
<evidence type="ECO:0000256" key="1">
    <source>
        <dbReference type="ARBA" id="ARBA00001933"/>
    </source>
</evidence>
<dbReference type="SUPFAM" id="SSF55021">
    <property type="entry name" value="ACT-like"/>
    <property type="match status" value="1"/>
</dbReference>
<sequence length="408" mass="42848">MTNLPAAKLTVEDFERAAAIVSSVAHVTPVLHSNFLTQLTGVEVLLKAENLQRTGAFKIRGAYHRMSKLTAAERKKGVVAASAGNHAQGVALAAKKLGIKATIFMPVGASLPKFDATKNYGAQVVLSGEVFSETLHSAQDYAAKTGAIFIPPYDNLDVILGQGTVGLEVLDQVPDVKNVIVAIGGGGLAAGVATYLKAALGKDVKIWGVQAENASSYVTSLREGKPTEVKTKRTIADGIAVAKPGKIPFALIQQNIHRVVTVNDDQIAQAIVALSERSKQIVEPAGAVGVAALMSGAIKPRGKTVVVLCGGNIDPLLMQKVIGHGLSASERYTTIILMLPDRPGQLGKAADAVASAQGNVVEVLHTRHGKDLDIGEVELRLSVETSGHEHRVRVLQALKDAGFQAKIE</sequence>
<organism evidence="9">
    <name type="scientific">freshwater metagenome</name>
    <dbReference type="NCBI Taxonomy" id="449393"/>
    <lineage>
        <taxon>unclassified sequences</taxon>
        <taxon>metagenomes</taxon>
        <taxon>ecological metagenomes</taxon>
    </lineage>
</organism>
<dbReference type="InterPro" id="IPR045865">
    <property type="entry name" value="ACT-like_dom_sf"/>
</dbReference>
<dbReference type="GO" id="GO:0006565">
    <property type="term" value="P:L-serine catabolic process"/>
    <property type="evidence" value="ECO:0007669"/>
    <property type="project" value="TreeGrafter"/>
</dbReference>
<dbReference type="EMBL" id="CAFBNO010000004">
    <property type="protein sequence ID" value="CAB4947672.1"/>
    <property type="molecule type" value="Genomic_DNA"/>
</dbReference>
<dbReference type="PANTHER" id="PTHR48078">
    <property type="entry name" value="THREONINE DEHYDRATASE, MITOCHONDRIAL-RELATED"/>
    <property type="match status" value="1"/>
</dbReference>
<proteinExistence type="inferred from homology"/>
<comment type="similarity">
    <text evidence="3">Belongs to the serine/threonine dehydratase family.</text>
</comment>
<dbReference type="InterPro" id="IPR005789">
    <property type="entry name" value="Thr_deHydtase_catblc"/>
</dbReference>
<reference evidence="9" key="1">
    <citation type="submission" date="2020-05" db="EMBL/GenBank/DDBJ databases">
        <authorList>
            <person name="Chiriac C."/>
            <person name="Salcher M."/>
            <person name="Ghai R."/>
            <person name="Kavagutti S V."/>
        </authorList>
    </citation>
    <scope>NUCLEOTIDE SEQUENCE</scope>
</reference>
<keyword evidence="5" id="KW-0412">Isoleucine biosynthesis</keyword>
<evidence type="ECO:0000256" key="2">
    <source>
        <dbReference type="ARBA" id="ARBA00004810"/>
    </source>
</evidence>
<dbReference type="InterPro" id="IPR002912">
    <property type="entry name" value="ACT_dom"/>
</dbReference>
<accession>A0A6J7K035</accession>
<evidence type="ECO:0000256" key="3">
    <source>
        <dbReference type="ARBA" id="ARBA00010869"/>
    </source>
</evidence>
<dbReference type="Gene3D" id="3.40.50.1100">
    <property type="match status" value="2"/>
</dbReference>
<dbReference type="GO" id="GO:0009097">
    <property type="term" value="P:isoleucine biosynthetic process"/>
    <property type="evidence" value="ECO:0007669"/>
    <property type="project" value="UniProtKB-UniPathway"/>
</dbReference>
<dbReference type="Pfam" id="PF00291">
    <property type="entry name" value="PALP"/>
    <property type="match status" value="1"/>
</dbReference>
<dbReference type="InterPro" id="IPR050147">
    <property type="entry name" value="Ser/Thr_Dehydratase"/>
</dbReference>
<keyword evidence="5" id="KW-0100">Branched-chain amino acid biosynthesis</keyword>
<gene>
    <name evidence="9" type="ORF">UFOPK3837_00225</name>
</gene>
<evidence type="ECO:0000256" key="4">
    <source>
        <dbReference type="ARBA" id="ARBA00012096"/>
    </source>
</evidence>
<evidence type="ECO:0000256" key="6">
    <source>
        <dbReference type="ARBA" id="ARBA00022898"/>
    </source>
</evidence>
<dbReference type="SUPFAM" id="SSF53686">
    <property type="entry name" value="Tryptophan synthase beta subunit-like PLP-dependent enzymes"/>
    <property type="match status" value="1"/>
</dbReference>
<feature type="domain" description="ACT" evidence="8">
    <location>
        <begin position="334"/>
        <end position="408"/>
    </location>
</feature>
<dbReference type="InterPro" id="IPR001926">
    <property type="entry name" value="TrpB-like_PALP"/>
</dbReference>
<dbReference type="GO" id="GO:0004794">
    <property type="term" value="F:threonine deaminase activity"/>
    <property type="evidence" value="ECO:0007669"/>
    <property type="project" value="UniProtKB-EC"/>
</dbReference>
<comment type="pathway">
    <text evidence="2">Amino-acid biosynthesis; L-isoleucine biosynthesis; 2-oxobutanoate from L-threonine: step 1/1.</text>
</comment>
<evidence type="ECO:0000256" key="7">
    <source>
        <dbReference type="ARBA" id="ARBA00023239"/>
    </source>
</evidence>
<dbReference type="EC" id="4.3.1.19" evidence="4"/>
<dbReference type="PANTHER" id="PTHR48078:SF6">
    <property type="entry name" value="L-THREONINE DEHYDRATASE CATABOLIC TDCB"/>
    <property type="match status" value="1"/>
</dbReference>
<dbReference type="FunFam" id="3.40.50.1100:FF:000005">
    <property type="entry name" value="Threonine dehydratase catabolic"/>
    <property type="match status" value="1"/>
</dbReference>
<dbReference type="GO" id="GO:0006567">
    <property type="term" value="P:L-threonine catabolic process"/>
    <property type="evidence" value="ECO:0007669"/>
    <property type="project" value="InterPro"/>
</dbReference>
<dbReference type="GO" id="GO:0030170">
    <property type="term" value="F:pyridoxal phosphate binding"/>
    <property type="evidence" value="ECO:0007669"/>
    <property type="project" value="InterPro"/>
</dbReference>
<dbReference type="InterPro" id="IPR044561">
    <property type="entry name" value="ACT_ThrD-II-like"/>
</dbReference>
<dbReference type="UniPathway" id="UPA00047">
    <property type="reaction ID" value="UER00054"/>
</dbReference>
<protein>
    <recommendedName>
        <fullName evidence="4">threonine ammonia-lyase</fullName>
        <ecNumber evidence="4">4.3.1.19</ecNumber>
    </recommendedName>
</protein>
<dbReference type="CDD" id="cd01562">
    <property type="entry name" value="Thr-dehyd"/>
    <property type="match status" value="1"/>
</dbReference>
<dbReference type="FunFam" id="3.40.50.1100:FF:000007">
    <property type="entry name" value="L-threonine dehydratase catabolic TdcB"/>
    <property type="match status" value="1"/>
</dbReference>
<keyword evidence="6" id="KW-0663">Pyridoxal phosphate</keyword>
<keyword evidence="5" id="KW-0028">Amino-acid biosynthesis</keyword>
<dbReference type="AlphaFoldDB" id="A0A6J7K035"/>
<dbReference type="PROSITE" id="PS00165">
    <property type="entry name" value="DEHYDRATASE_SER_THR"/>
    <property type="match status" value="1"/>
</dbReference>
<comment type="cofactor">
    <cofactor evidence="1">
        <name>pyridoxal 5'-phosphate</name>
        <dbReference type="ChEBI" id="CHEBI:597326"/>
    </cofactor>
</comment>
<dbReference type="InterPro" id="IPR000634">
    <property type="entry name" value="Ser/Thr_deHydtase_PyrdxlP-BS"/>
</dbReference>
<name>A0A6J7K035_9ZZZZ</name>
<keyword evidence="7" id="KW-0456">Lyase</keyword>
<evidence type="ECO:0000259" key="8">
    <source>
        <dbReference type="PROSITE" id="PS51671"/>
    </source>
</evidence>
<dbReference type="InterPro" id="IPR036052">
    <property type="entry name" value="TrpB-like_PALP_sf"/>
</dbReference>
<evidence type="ECO:0000256" key="5">
    <source>
        <dbReference type="ARBA" id="ARBA00022624"/>
    </source>
</evidence>
<evidence type="ECO:0000313" key="9">
    <source>
        <dbReference type="EMBL" id="CAB4947672.1"/>
    </source>
</evidence>
<dbReference type="PROSITE" id="PS51671">
    <property type="entry name" value="ACT"/>
    <property type="match status" value="1"/>
</dbReference>